<dbReference type="PANTHER" id="PTHR32285:SF58">
    <property type="entry name" value="PROTEIN TRICHOME BIREFRINGENCE-LIKE 41"/>
    <property type="match status" value="1"/>
</dbReference>
<keyword evidence="7" id="KW-1185">Reference proteome</keyword>
<keyword evidence="4" id="KW-0735">Signal-anchor</keyword>
<dbReference type="Proteomes" id="UP000235220">
    <property type="component" value="Chromosome 2"/>
</dbReference>
<name>A0A2I4GYL0_JUGRE</name>
<dbReference type="InterPro" id="IPR025846">
    <property type="entry name" value="TBL_N"/>
</dbReference>
<keyword evidence="3" id="KW-0812">Transmembrane</keyword>
<evidence type="ECO:0000256" key="5">
    <source>
        <dbReference type="ARBA" id="ARBA00022989"/>
    </source>
</evidence>
<evidence type="ECO:0000256" key="6">
    <source>
        <dbReference type="ARBA" id="ARBA00023136"/>
    </source>
</evidence>
<dbReference type="GeneID" id="109012016"/>
<comment type="similarity">
    <text evidence="2">Belongs to the PC-esterase family. TBL subfamily.</text>
</comment>
<accession>A0A2I4GYL0</accession>
<evidence type="ECO:0000256" key="2">
    <source>
        <dbReference type="ARBA" id="ARBA00007727"/>
    </source>
</evidence>
<dbReference type="AlphaFoldDB" id="A0A2I4GYL0"/>
<dbReference type="PANTHER" id="PTHR32285">
    <property type="entry name" value="PROTEIN TRICHOME BIREFRINGENCE-LIKE 9-RELATED"/>
    <property type="match status" value="1"/>
</dbReference>
<protein>
    <submittedName>
        <fullName evidence="8">Protein trichome birefringence-like 41</fullName>
    </submittedName>
</protein>
<evidence type="ECO:0000313" key="7">
    <source>
        <dbReference type="Proteomes" id="UP000235220"/>
    </source>
</evidence>
<dbReference type="OrthoDB" id="630188at2759"/>
<dbReference type="Pfam" id="PF13839">
    <property type="entry name" value="PC-Esterase"/>
    <property type="match status" value="1"/>
</dbReference>
<dbReference type="InterPro" id="IPR026057">
    <property type="entry name" value="TBL_C"/>
</dbReference>
<organism evidence="7 8">
    <name type="scientific">Juglans regia</name>
    <name type="common">English walnut</name>
    <dbReference type="NCBI Taxonomy" id="51240"/>
    <lineage>
        <taxon>Eukaryota</taxon>
        <taxon>Viridiplantae</taxon>
        <taxon>Streptophyta</taxon>
        <taxon>Embryophyta</taxon>
        <taxon>Tracheophyta</taxon>
        <taxon>Spermatophyta</taxon>
        <taxon>Magnoliopsida</taxon>
        <taxon>eudicotyledons</taxon>
        <taxon>Gunneridae</taxon>
        <taxon>Pentapetalae</taxon>
        <taxon>rosids</taxon>
        <taxon>fabids</taxon>
        <taxon>Fagales</taxon>
        <taxon>Juglandaceae</taxon>
        <taxon>Juglans</taxon>
    </lineage>
</organism>
<dbReference type="GO" id="GO:0016020">
    <property type="term" value="C:membrane"/>
    <property type="evidence" value="ECO:0007669"/>
    <property type="project" value="UniProtKB-SubCell"/>
</dbReference>
<proteinExistence type="inferred from homology"/>
<evidence type="ECO:0000313" key="8">
    <source>
        <dbReference type="RefSeq" id="XP_018848990.1"/>
    </source>
</evidence>
<evidence type="ECO:0000256" key="1">
    <source>
        <dbReference type="ARBA" id="ARBA00004167"/>
    </source>
</evidence>
<dbReference type="RefSeq" id="XP_018848990.1">
    <property type="nucleotide sequence ID" value="XM_018993445.2"/>
</dbReference>
<dbReference type="GO" id="GO:0005794">
    <property type="term" value="C:Golgi apparatus"/>
    <property type="evidence" value="ECO:0000318"/>
    <property type="project" value="GO_Central"/>
</dbReference>
<keyword evidence="5" id="KW-1133">Transmembrane helix</keyword>
<reference evidence="8" key="1">
    <citation type="submission" date="2025-08" db="UniProtKB">
        <authorList>
            <consortium name="RefSeq"/>
        </authorList>
    </citation>
    <scope>IDENTIFICATION</scope>
    <source>
        <tissue evidence="8">Leaves</tissue>
    </source>
</reference>
<dbReference type="KEGG" id="jre:109012016"/>
<evidence type="ECO:0000256" key="3">
    <source>
        <dbReference type="ARBA" id="ARBA00022692"/>
    </source>
</evidence>
<dbReference type="InterPro" id="IPR029962">
    <property type="entry name" value="TBL"/>
</dbReference>
<dbReference type="Gramene" id="Jr02_20570_p1">
    <property type="protein sequence ID" value="cds.Jr02_20570_p1"/>
    <property type="gene ID" value="Jr02_20570"/>
</dbReference>
<dbReference type="Pfam" id="PF14416">
    <property type="entry name" value="PMR5N"/>
    <property type="match status" value="1"/>
</dbReference>
<comment type="subcellular location">
    <subcellularLocation>
        <location evidence="1">Membrane</location>
        <topology evidence="1">Single-pass membrane protein</topology>
    </subcellularLocation>
</comment>
<sequence length="362" mass="41100">MGFRVFCCGFSFASSFVVVLLHSAVLILLLLVHHKAAAAAASDQCDLFTGRWVPDKSYPLYDPAVCPFIEREFSCQKNGRPDLDYTQYRWKPLGCYLLRFDGQDFLERFRGKSIMFVGDSLSRNQWQSLTCMLHSALPNAKYNLTRQEDVSTFSFTDYGVKVMLDRNVYLVDVVREEIGRVLKLDSIEGGKLWKGMDMLIFNTWHWWNRRGPSQPWDYIQEGTTISKDMDRMLAFQKALATWATWVDLNIDPTKTSVFFQGISPSHYNGSQWNEPNAKSCVRQKQPLLGSTYPGGLPPAVGVLKSALTKVSIPVKLLDITNLSLLRKDGHPSLYGLAGMDCSHWCLAGVPDTWNQILYNLIL</sequence>
<keyword evidence="6" id="KW-0472">Membrane</keyword>
<evidence type="ECO:0000256" key="4">
    <source>
        <dbReference type="ARBA" id="ARBA00022968"/>
    </source>
</evidence>
<dbReference type="GO" id="GO:0016413">
    <property type="term" value="F:O-acetyltransferase activity"/>
    <property type="evidence" value="ECO:0000318"/>
    <property type="project" value="GO_Central"/>
</dbReference>
<gene>
    <name evidence="8" type="primary">LOC109012016</name>
</gene>
<dbReference type="FunCoup" id="A0A2I4GYL0">
    <property type="interactions" value="60"/>
</dbReference>